<evidence type="ECO:0000313" key="2">
    <source>
        <dbReference type="Proteomes" id="UP000069940"/>
    </source>
</evidence>
<proteinExistence type="predicted"/>
<reference evidence="2" key="1">
    <citation type="journal article" date="2015" name="Proc. Natl. Acad. Sci. U.S.A.">
        <title>Genome sequence of the Asian Tiger mosquito, Aedes albopictus, reveals insights into its biology, genetics, and evolution.</title>
        <authorList>
            <person name="Chen X.G."/>
            <person name="Jiang X."/>
            <person name="Gu J."/>
            <person name="Xu M."/>
            <person name="Wu Y."/>
            <person name="Deng Y."/>
            <person name="Zhang C."/>
            <person name="Bonizzoni M."/>
            <person name="Dermauw W."/>
            <person name="Vontas J."/>
            <person name="Armbruster P."/>
            <person name="Huang X."/>
            <person name="Yang Y."/>
            <person name="Zhang H."/>
            <person name="He W."/>
            <person name="Peng H."/>
            <person name="Liu Y."/>
            <person name="Wu K."/>
            <person name="Chen J."/>
            <person name="Lirakis M."/>
            <person name="Topalis P."/>
            <person name="Van Leeuwen T."/>
            <person name="Hall A.B."/>
            <person name="Jiang X."/>
            <person name="Thorpe C."/>
            <person name="Mueller R.L."/>
            <person name="Sun C."/>
            <person name="Waterhouse R.M."/>
            <person name="Yan G."/>
            <person name="Tu Z.J."/>
            <person name="Fang X."/>
            <person name="James A.A."/>
        </authorList>
    </citation>
    <scope>NUCLEOTIDE SEQUENCE [LARGE SCALE GENOMIC DNA]</scope>
    <source>
        <strain evidence="2">Foshan</strain>
    </source>
</reference>
<sequence length="149" mass="17072">MVSQHGAGGQRLCPANQKSVSDVLRRSGRRTTVPVRCASFRLVQGRRTRFRVSFTFCGVKERQRTNLNLLQVGDFLLSPRRARKQRDWHRRLVSVKNTSRIHWWRKNRIDSTCIERIVADGPEHNGDASEGGLTYDSATKDRLKNPCIG</sequence>
<evidence type="ECO:0008006" key="3">
    <source>
        <dbReference type="Google" id="ProtNLM"/>
    </source>
</evidence>
<dbReference type="Proteomes" id="UP000069940">
    <property type="component" value="Unassembled WGS sequence"/>
</dbReference>
<dbReference type="GeneID" id="134290041"/>
<organism evidence="1 2">
    <name type="scientific">Aedes albopictus</name>
    <name type="common">Asian tiger mosquito</name>
    <name type="synonym">Stegomyia albopicta</name>
    <dbReference type="NCBI Taxonomy" id="7160"/>
    <lineage>
        <taxon>Eukaryota</taxon>
        <taxon>Metazoa</taxon>
        <taxon>Ecdysozoa</taxon>
        <taxon>Arthropoda</taxon>
        <taxon>Hexapoda</taxon>
        <taxon>Insecta</taxon>
        <taxon>Pterygota</taxon>
        <taxon>Neoptera</taxon>
        <taxon>Endopterygota</taxon>
        <taxon>Diptera</taxon>
        <taxon>Nematocera</taxon>
        <taxon>Culicoidea</taxon>
        <taxon>Culicidae</taxon>
        <taxon>Culicinae</taxon>
        <taxon>Aedini</taxon>
        <taxon>Aedes</taxon>
        <taxon>Stegomyia</taxon>
    </lineage>
</organism>
<dbReference type="RefSeq" id="XP_062712977.1">
    <property type="nucleotide sequence ID" value="XM_062856993.1"/>
</dbReference>
<name>A0ABM1ZP68_AEDAL</name>
<keyword evidence="2" id="KW-1185">Reference proteome</keyword>
<accession>A0ABM1ZP68</accession>
<reference evidence="1" key="2">
    <citation type="submission" date="2025-05" db="UniProtKB">
        <authorList>
            <consortium name="EnsemblMetazoa"/>
        </authorList>
    </citation>
    <scope>IDENTIFICATION</scope>
    <source>
        <strain evidence="1">Foshan</strain>
    </source>
</reference>
<dbReference type="EnsemblMetazoa" id="AALFPA23_020345.R30022">
    <property type="protein sequence ID" value="AALFPA23_020345.P30022"/>
    <property type="gene ID" value="AALFPA23_020345"/>
</dbReference>
<evidence type="ECO:0000313" key="1">
    <source>
        <dbReference type="EnsemblMetazoa" id="AALFPA23_020345.P30022"/>
    </source>
</evidence>
<protein>
    <recommendedName>
        <fullName evidence="3">Secreted protein</fullName>
    </recommendedName>
</protein>